<dbReference type="OrthoDB" id="10062030at2759"/>
<dbReference type="Gene3D" id="3.30.420.10">
    <property type="entry name" value="Ribonuclease H-like superfamily/Ribonuclease H"/>
    <property type="match status" value="1"/>
</dbReference>
<dbReference type="Proteomes" id="UP000281553">
    <property type="component" value="Unassembled WGS sequence"/>
</dbReference>
<evidence type="ECO:0000313" key="1">
    <source>
        <dbReference type="EMBL" id="VDN19720.1"/>
    </source>
</evidence>
<accession>A0A3P7M1S5</accession>
<dbReference type="AlphaFoldDB" id="A0A3P7M1S5"/>
<name>A0A3P7M1S5_DIBLA</name>
<protein>
    <submittedName>
        <fullName evidence="1">Uncharacterized protein</fullName>
    </submittedName>
</protein>
<sequence>MVDFFTKMAEPVPLPDTSVIKAFLHRHPPATWDDALSAYLLAYRSTVNATTHYTPFFLTCGRDRQLPEDLVFHLSRQAEHVDTYALRAH</sequence>
<reference evidence="1 2" key="1">
    <citation type="submission" date="2018-11" db="EMBL/GenBank/DDBJ databases">
        <authorList>
            <consortium name="Pathogen Informatics"/>
        </authorList>
    </citation>
    <scope>NUCLEOTIDE SEQUENCE [LARGE SCALE GENOMIC DNA]</scope>
</reference>
<dbReference type="GO" id="GO:0003676">
    <property type="term" value="F:nucleic acid binding"/>
    <property type="evidence" value="ECO:0007669"/>
    <property type="project" value="InterPro"/>
</dbReference>
<evidence type="ECO:0000313" key="2">
    <source>
        <dbReference type="Proteomes" id="UP000281553"/>
    </source>
</evidence>
<proteinExistence type="predicted"/>
<dbReference type="EMBL" id="UYRU01070406">
    <property type="protein sequence ID" value="VDN19720.1"/>
    <property type="molecule type" value="Genomic_DNA"/>
</dbReference>
<keyword evidence="2" id="KW-1185">Reference proteome</keyword>
<dbReference type="InterPro" id="IPR036397">
    <property type="entry name" value="RNaseH_sf"/>
</dbReference>
<organism evidence="1 2">
    <name type="scientific">Dibothriocephalus latus</name>
    <name type="common">Fish tapeworm</name>
    <name type="synonym">Diphyllobothrium latum</name>
    <dbReference type="NCBI Taxonomy" id="60516"/>
    <lineage>
        <taxon>Eukaryota</taxon>
        <taxon>Metazoa</taxon>
        <taxon>Spiralia</taxon>
        <taxon>Lophotrochozoa</taxon>
        <taxon>Platyhelminthes</taxon>
        <taxon>Cestoda</taxon>
        <taxon>Eucestoda</taxon>
        <taxon>Diphyllobothriidea</taxon>
        <taxon>Diphyllobothriidae</taxon>
        <taxon>Dibothriocephalus</taxon>
    </lineage>
</organism>
<gene>
    <name evidence="1" type="ORF">DILT_LOCUS13473</name>
</gene>